<evidence type="ECO:0000313" key="6">
    <source>
        <dbReference type="RefSeq" id="XP_021862945.1"/>
    </source>
</evidence>
<dbReference type="InterPro" id="IPR025312">
    <property type="entry name" value="DUF4216"/>
</dbReference>
<evidence type="ECO:0000259" key="3">
    <source>
        <dbReference type="Pfam" id="PF13952"/>
    </source>
</evidence>
<evidence type="ECO:0000313" key="9">
    <source>
        <dbReference type="RefSeq" id="XP_021862949.1"/>
    </source>
</evidence>
<dbReference type="OrthoDB" id="1878503at2759"/>
<name>A0A9R0HUL8_SPIOL</name>
<reference evidence="5" key="1">
    <citation type="journal article" date="2021" name="Nat. Commun.">
        <title>Genomic analyses provide insights into spinach domestication and the genetic basis of agronomic traits.</title>
        <authorList>
            <person name="Cai X."/>
            <person name="Sun X."/>
            <person name="Xu C."/>
            <person name="Sun H."/>
            <person name="Wang X."/>
            <person name="Ge C."/>
            <person name="Zhang Z."/>
            <person name="Wang Q."/>
            <person name="Fei Z."/>
            <person name="Jiao C."/>
            <person name="Wang Q."/>
        </authorList>
    </citation>
    <scope>NUCLEOTIDE SEQUENCE [LARGE SCALE GENOMIC DNA]</scope>
    <source>
        <strain evidence="5">cv. Varoflay</strain>
    </source>
</reference>
<accession>A0A9R0HUL8</accession>
<feature type="domain" description="DUF4218" evidence="4">
    <location>
        <begin position="1"/>
        <end position="87"/>
    </location>
</feature>
<evidence type="ECO:0000313" key="7">
    <source>
        <dbReference type="RefSeq" id="XP_021862947.1"/>
    </source>
</evidence>
<evidence type="ECO:0000313" key="5">
    <source>
        <dbReference type="Proteomes" id="UP000813463"/>
    </source>
</evidence>
<feature type="region of interest" description="Disordered" evidence="1">
    <location>
        <begin position="81"/>
        <end position="100"/>
    </location>
</feature>
<dbReference type="PANTHER" id="PTHR48258">
    <property type="entry name" value="DUF4218 DOMAIN-CONTAINING PROTEIN-RELATED"/>
    <property type="match status" value="1"/>
</dbReference>
<keyword evidence="2" id="KW-0732">Signal</keyword>
<dbReference type="GeneID" id="110801842"/>
<dbReference type="RefSeq" id="XP_021862948.1">
    <property type="nucleotide sequence ID" value="XM_022007256.1"/>
</dbReference>
<evidence type="ECO:0000313" key="8">
    <source>
        <dbReference type="RefSeq" id="XP_021862948.1"/>
    </source>
</evidence>
<dbReference type="Pfam" id="PF13952">
    <property type="entry name" value="DUF4216"/>
    <property type="match status" value="1"/>
</dbReference>
<reference evidence="6 7" key="2">
    <citation type="submission" date="2025-04" db="UniProtKB">
        <authorList>
            <consortium name="RefSeq"/>
        </authorList>
    </citation>
    <scope>IDENTIFICATION</scope>
</reference>
<feature type="signal peptide" evidence="2">
    <location>
        <begin position="1"/>
        <end position="22"/>
    </location>
</feature>
<dbReference type="RefSeq" id="XP_021862945.1">
    <property type="nucleotide sequence ID" value="XM_022007253.1"/>
</dbReference>
<organism evidence="5 6">
    <name type="scientific">Spinacia oleracea</name>
    <name type="common">Spinach</name>
    <dbReference type="NCBI Taxonomy" id="3562"/>
    <lineage>
        <taxon>Eukaryota</taxon>
        <taxon>Viridiplantae</taxon>
        <taxon>Streptophyta</taxon>
        <taxon>Embryophyta</taxon>
        <taxon>Tracheophyta</taxon>
        <taxon>Spermatophyta</taxon>
        <taxon>Magnoliopsida</taxon>
        <taxon>eudicotyledons</taxon>
        <taxon>Gunneridae</taxon>
        <taxon>Pentapetalae</taxon>
        <taxon>Caryophyllales</taxon>
        <taxon>Chenopodiaceae</taxon>
        <taxon>Chenopodioideae</taxon>
        <taxon>Anserineae</taxon>
        <taxon>Spinacia</taxon>
    </lineage>
</organism>
<dbReference type="KEGG" id="soe:110801842"/>
<dbReference type="PANTHER" id="PTHR48258:SF13">
    <property type="match status" value="1"/>
</dbReference>
<evidence type="ECO:0000256" key="1">
    <source>
        <dbReference type="SAM" id="MobiDB-lite"/>
    </source>
</evidence>
<protein>
    <submittedName>
        <fullName evidence="6 7">Uncharacterized protein LOC110801842</fullName>
    </submittedName>
</protein>
<keyword evidence="5" id="KW-1185">Reference proteome</keyword>
<proteinExistence type="predicted"/>
<dbReference type="InterPro" id="IPR025452">
    <property type="entry name" value="DUF4218"/>
</dbReference>
<evidence type="ECO:0000256" key="2">
    <source>
        <dbReference type="SAM" id="SignalP"/>
    </source>
</evidence>
<sequence>MIFPPAFFDVMVHLVIHLATEAKIAGPVCYRWMYPVERYLRTLKAYIRNRAHPEGSIAEGYLADECLTFCSRYMSDIDTKFNRKGRNDDEEGEDHGFSDSNLEIFRPLGRPIGQGAPVHLSFEECDQIHSYILNNCDELVQFAKEHKLELEKECPRNIEKRHKALFPKWVLEHVREQHEKGCVDDDLYNLVCGPSRVARRYAGYIVNGFRFHTNDRSENRKTQNCGIMVRGDDSSDKEYYGVLGDIFEIHYPGRNSAYVFKCNWYDVGHHGRGYKVDEYGITSVNKMRSLKTEEVFVLESQVEQVFFCRRSKRKRLAICY</sequence>
<dbReference type="RefSeq" id="XP_021862949.1">
    <property type="nucleotide sequence ID" value="XM_022007257.1"/>
</dbReference>
<evidence type="ECO:0000259" key="4">
    <source>
        <dbReference type="Pfam" id="PF13960"/>
    </source>
</evidence>
<feature type="domain" description="DUF4216" evidence="3">
    <location>
        <begin position="248"/>
        <end position="312"/>
    </location>
</feature>
<dbReference type="AlphaFoldDB" id="A0A9R0HUL8"/>
<dbReference type="RefSeq" id="XP_021862947.1">
    <property type="nucleotide sequence ID" value="XM_022007255.1"/>
</dbReference>
<dbReference type="Pfam" id="PF13960">
    <property type="entry name" value="DUF4218"/>
    <property type="match status" value="1"/>
</dbReference>
<gene>
    <name evidence="6 7 8 9" type="primary">LOC110801842</name>
</gene>
<dbReference type="Proteomes" id="UP000813463">
    <property type="component" value="Chromosome 3"/>
</dbReference>
<feature type="chain" id="PRO_5044700894" evidence="2">
    <location>
        <begin position="23"/>
        <end position="320"/>
    </location>
</feature>